<dbReference type="Pfam" id="PF00293">
    <property type="entry name" value="NUDIX"/>
    <property type="match status" value="1"/>
</dbReference>
<dbReference type="GO" id="GO:0005829">
    <property type="term" value="C:cytosol"/>
    <property type="evidence" value="ECO:0007669"/>
    <property type="project" value="TreeGrafter"/>
</dbReference>
<dbReference type="FunFam" id="3.90.79.10:FF:000024">
    <property type="entry name" value="ADP-ribose pyrophosphatase"/>
    <property type="match status" value="1"/>
</dbReference>
<dbReference type="RefSeq" id="WP_172357008.1">
    <property type="nucleotide sequence ID" value="NZ_BLLH01000007.1"/>
</dbReference>
<accession>A0A6A0B843</accession>
<dbReference type="CDD" id="cd03424">
    <property type="entry name" value="NUDIX_ADPRase_Nudt5_UGPPase_Nudt14"/>
    <property type="match status" value="1"/>
</dbReference>
<dbReference type="Gene3D" id="3.90.79.10">
    <property type="entry name" value="Nucleoside Triphosphate Pyrophosphohydrolase"/>
    <property type="match status" value="1"/>
</dbReference>
<evidence type="ECO:0000256" key="1">
    <source>
        <dbReference type="ARBA" id="ARBA00001946"/>
    </source>
</evidence>
<evidence type="ECO:0000313" key="5">
    <source>
        <dbReference type="Proteomes" id="UP000475928"/>
    </source>
</evidence>
<evidence type="ECO:0000313" key="4">
    <source>
        <dbReference type="EMBL" id="GFH40975.1"/>
    </source>
</evidence>
<proteinExistence type="predicted"/>
<dbReference type="EMBL" id="BLLH01000007">
    <property type="protein sequence ID" value="GFH40975.1"/>
    <property type="molecule type" value="Genomic_DNA"/>
</dbReference>
<keyword evidence="2" id="KW-0378">Hydrolase</keyword>
<dbReference type="InterPro" id="IPR015797">
    <property type="entry name" value="NUDIX_hydrolase-like_dom_sf"/>
</dbReference>
<dbReference type="AlphaFoldDB" id="A0A6A0B843"/>
<evidence type="ECO:0000256" key="2">
    <source>
        <dbReference type="ARBA" id="ARBA00022801"/>
    </source>
</evidence>
<reference evidence="4 5" key="1">
    <citation type="submission" date="2020-02" db="EMBL/GenBank/DDBJ databases">
        <title>Draft genome sequence of Lactococcus sp. Hs20B0-1.</title>
        <authorList>
            <person name="Noda S."/>
            <person name="Yuki M."/>
            <person name="Ohkuma M."/>
        </authorList>
    </citation>
    <scope>NUCLEOTIDE SEQUENCE [LARGE SCALE GENOMIC DNA]</scope>
    <source>
        <strain evidence="4 5">Hs20B0-1</strain>
    </source>
</reference>
<evidence type="ECO:0000259" key="3">
    <source>
        <dbReference type="PROSITE" id="PS51462"/>
    </source>
</evidence>
<dbReference type="GO" id="GO:0019693">
    <property type="term" value="P:ribose phosphate metabolic process"/>
    <property type="evidence" value="ECO:0007669"/>
    <property type="project" value="TreeGrafter"/>
</dbReference>
<gene>
    <name evidence="4" type="ORF">Hs20B_13730</name>
</gene>
<dbReference type="PANTHER" id="PTHR11839">
    <property type="entry name" value="UDP/ADP-SUGAR PYROPHOSPHATASE"/>
    <property type="match status" value="1"/>
</dbReference>
<dbReference type="PANTHER" id="PTHR11839:SF18">
    <property type="entry name" value="NUDIX HYDROLASE DOMAIN-CONTAINING PROTEIN"/>
    <property type="match status" value="1"/>
</dbReference>
<comment type="cofactor">
    <cofactor evidence="1">
        <name>Mg(2+)</name>
        <dbReference type="ChEBI" id="CHEBI:18420"/>
    </cofactor>
</comment>
<dbReference type="InterPro" id="IPR020476">
    <property type="entry name" value="Nudix_hydrolase"/>
</dbReference>
<protein>
    <submittedName>
        <fullName evidence="4">ADP-ribose pyrophosphatase</fullName>
    </submittedName>
</protein>
<dbReference type="SUPFAM" id="SSF55811">
    <property type="entry name" value="Nudix"/>
    <property type="match status" value="1"/>
</dbReference>
<dbReference type="PROSITE" id="PS51462">
    <property type="entry name" value="NUDIX"/>
    <property type="match status" value="1"/>
</dbReference>
<organism evidence="4 5">
    <name type="scientific">Pseudolactococcus insecticola</name>
    <dbReference type="NCBI Taxonomy" id="2709158"/>
    <lineage>
        <taxon>Bacteria</taxon>
        <taxon>Bacillati</taxon>
        <taxon>Bacillota</taxon>
        <taxon>Bacilli</taxon>
        <taxon>Lactobacillales</taxon>
        <taxon>Streptococcaceae</taxon>
        <taxon>Pseudolactococcus</taxon>
    </lineage>
</organism>
<dbReference type="GO" id="GO:0016787">
    <property type="term" value="F:hydrolase activity"/>
    <property type="evidence" value="ECO:0007669"/>
    <property type="project" value="UniProtKB-KW"/>
</dbReference>
<sequence length="186" mass="20719">MNFEDFEEKTISRETIFKGQIIDVKFDTVALPGNRGAAPRELVFHNGAVAVLAITSDDKIVLVRQFRKALEKVIYEIPAGKLEQGENADPQAAMLRELEEETGLAAKTVTKIAEFYTAPGFSNELIYLYKAENLVKVENPRPQDDDEILERYEVSLAEAKALIASGEIADAKTILAIQHWELSTHA</sequence>
<name>A0A6A0B843_9LACT</name>
<dbReference type="PRINTS" id="PR00502">
    <property type="entry name" value="NUDIXFAMILY"/>
</dbReference>
<dbReference type="Proteomes" id="UP000475928">
    <property type="component" value="Unassembled WGS sequence"/>
</dbReference>
<feature type="domain" description="Nudix hydrolase" evidence="3">
    <location>
        <begin position="43"/>
        <end position="176"/>
    </location>
</feature>
<keyword evidence="5" id="KW-1185">Reference proteome</keyword>
<comment type="caution">
    <text evidence="4">The sequence shown here is derived from an EMBL/GenBank/DDBJ whole genome shotgun (WGS) entry which is preliminary data.</text>
</comment>
<dbReference type="GO" id="GO:0006753">
    <property type="term" value="P:nucleoside phosphate metabolic process"/>
    <property type="evidence" value="ECO:0007669"/>
    <property type="project" value="TreeGrafter"/>
</dbReference>
<dbReference type="InterPro" id="IPR000086">
    <property type="entry name" value="NUDIX_hydrolase_dom"/>
</dbReference>